<protein>
    <recommendedName>
        <fullName evidence="11">Pesticidal protein Cry26Aa</fullName>
    </recommendedName>
</protein>
<accession>A0A9W6M3G2</accession>
<keyword evidence="4" id="KW-1003">Cell membrane</keyword>
<evidence type="ECO:0000256" key="4">
    <source>
        <dbReference type="ARBA" id="ARBA00022475"/>
    </source>
</evidence>
<keyword evidence="6 8" id="KW-1133">Transmembrane helix</keyword>
<evidence type="ECO:0000256" key="6">
    <source>
        <dbReference type="ARBA" id="ARBA00022989"/>
    </source>
</evidence>
<organism evidence="9 10">
    <name type="scientific">Microbacterium imperiale</name>
    <dbReference type="NCBI Taxonomy" id="33884"/>
    <lineage>
        <taxon>Bacteria</taxon>
        <taxon>Bacillati</taxon>
        <taxon>Actinomycetota</taxon>
        <taxon>Actinomycetes</taxon>
        <taxon>Micrococcales</taxon>
        <taxon>Microbacteriaceae</taxon>
        <taxon>Microbacterium</taxon>
    </lineage>
</organism>
<feature type="transmembrane region" description="Helical" evidence="8">
    <location>
        <begin position="61"/>
        <end position="80"/>
    </location>
</feature>
<keyword evidence="10" id="KW-1185">Reference proteome</keyword>
<comment type="caution">
    <text evidence="9">The sequence shown here is derived from an EMBL/GenBank/DDBJ whole genome shotgun (WGS) entry which is preliminary data.</text>
</comment>
<evidence type="ECO:0000256" key="5">
    <source>
        <dbReference type="ARBA" id="ARBA00022692"/>
    </source>
</evidence>
<keyword evidence="3" id="KW-0813">Transport</keyword>
<dbReference type="AlphaFoldDB" id="A0A9W6M3G2"/>
<feature type="transmembrane region" description="Helical" evidence="8">
    <location>
        <begin position="35"/>
        <end position="55"/>
    </location>
</feature>
<proteinExistence type="inferred from homology"/>
<name>A0A9W6M3G2_9MICO</name>
<reference evidence="9" key="1">
    <citation type="journal article" date="2014" name="Int. J. Syst. Evol. Microbiol.">
        <title>Complete genome sequence of Corynebacterium casei LMG S-19264T (=DSM 44701T), isolated from a smear-ripened cheese.</title>
        <authorList>
            <consortium name="US DOE Joint Genome Institute (JGI-PGF)"/>
            <person name="Walter F."/>
            <person name="Albersmeier A."/>
            <person name="Kalinowski J."/>
            <person name="Ruckert C."/>
        </authorList>
    </citation>
    <scope>NUCLEOTIDE SEQUENCE</scope>
    <source>
        <strain evidence="9">VKM Ac-1447</strain>
    </source>
</reference>
<evidence type="ECO:0000256" key="2">
    <source>
        <dbReference type="ARBA" id="ARBA00009212"/>
    </source>
</evidence>
<evidence type="ECO:0008006" key="11">
    <source>
        <dbReference type="Google" id="ProtNLM"/>
    </source>
</evidence>
<keyword evidence="7 8" id="KW-0472">Membrane</keyword>
<dbReference type="Proteomes" id="UP001142317">
    <property type="component" value="Unassembled WGS sequence"/>
</dbReference>
<dbReference type="PANTHER" id="PTHR34702">
    <property type="entry name" value="NA(+)/H(+) ANTIPORTER SUBUNIT F1"/>
    <property type="match status" value="1"/>
</dbReference>
<evidence type="ECO:0000313" key="10">
    <source>
        <dbReference type="Proteomes" id="UP001142317"/>
    </source>
</evidence>
<dbReference type="RefSeq" id="WP_210006812.1">
    <property type="nucleotide sequence ID" value="NZ_BSEO01000014.1"/>
</dbReference>
<gene>
    <name evidence="9" type="ORF">GCM10017586_22760</name>
</gene>
<dbReference type="Pfam" id="PF04066">
    <property type="entry name" value="MrpF_PhaF"/>
    <property type="match status" value="1"/>
</dbReference>
<evidence type="ECO:0000256" key="8">
    <source>
        <dbReference type="SAM" id="Phobius"/>
    </source>
</evidence>
<sequence length="85" mass="8653">MNLLDIAAAACAVAMIASVVHIVRGPTPADRVIAADLLTFSLVGLVAVVGVRLARDGTFDLVLVATLVAFLAAISLARALTGGRR</sequence>
<comment type="subcellular location">
    <subcellularLocation>
        <location evidence="1">Cell membrane</location>
        <topology evidence="1">Multi-pass membrane protein</topology>
    </subcellularLocation>
</comment>
<dbReference type="GO" id="GO:0005886">
    <property type="term" value="C:plasma membrane"/>
    <property type="evidence" value="ECO:0007669"/>
    <property type="project" value="UniProtKB-SubCell"/>
</dbReference>
<evidence type="ECO:0000256" key="7">
    <source>
        <dbReference type="ARBA" id="ARBA00023136"/>
    </source>
</evidence>
<comment type="similarity">
    <text evidence="2">Belongs to the CPA3 antiporters (TC 2.A.63) subunit F family.</text>
</comment>
<evidence type="ECO:0000256" key="3">
    <source>
        <dbReference type="ARBA" id="ARBA00022448"/>
    </source>
</evidence>
<dbReference type="GO" id="GO:0015385">
    <property type="term" value="F:sodium:proton antiporter activity"/>
    <property type="evidence" value="ECO:0007669"/>
    <property type="project" value="TreeGrafter"/>
</dbReference>
<dbReference type="InterPro" id="IPR007208">
    <property type="entry name" value="MrpF/PhaF-like"/>
</dbReference>
<dbReference type="PANTHER" id="PTHR34702:SF1">
    <property type="entry name" value="NA(+)_H(+) ANTIPORTER SUBUNIT F"/>
    <property type="match status" value="1"/>
</dbReference>
<evidence type="ECO:0000313" key="9">
    <source>
        <dbReference type="EMBL" id="GLJ80593.1"/>
    </source>
</evidence>
<keyword evidence="5 8" id="KW-0812">Transmembrane</keyword>
<evidence type="ECO:0000256" key="1">
    <source>
        <dbReference type="ARBA" id="ARBA00004651"/>
    </source>
</evidence>
<feature type="transmembrane region" description="Helical" evidence="8">
    <location>
        <begin position="6"/>
        <end position="23"/>
    </location>
</feature>
<dbReference type="EMBL" id="BSEO01000014">
    <property type="protein sequence ID" value="GLJ80593.1"/>
    <property type="molecule type" value="Genomic_DNA"/>
</dbReference>
<reference evidence="9" key="2">
    <citation type="submission" date="2023-01" db="EMBL/GenBank/DDBJ databases">
        <authorList>
            <person name="Sun Q."/>
            <person name="Evtushenko L."/>
        </authorList>
    </citation>
    <scope>NUCLEOTIDE SEQUENCE</scope>
    <source>
        <strain evidence="9">VKM Ac-1447</strain>
    </source>
</reference>